<reference evidence="3 4" key="1">
    <citation type="submission" date="2016-10" db="EMBL/GenBank/DDBJ databases">
        <authorList>
            <person name="de Groot N.N."/>
        </authorList>
    </citation>
    <scope>NUCLEOTIDE SEQUENCE [LARGE SCALE GENOMIC DNA]</scope>
    <source>
        <strain evidence="3 4">DSM 19547</strain>
    </source>
</reference>
<evidence type="ECO:0000313" key="3">
    <source>
        <dbReference type="EMBL" id="SFP75989.1"/>
    </source>
</evidence>
<dbReference type="NCBIfam" id="NF041112">
    <property type="entry name" value="chap_CsgH_alph"/>
    <property type="match status" value="1"/>
</dbReference>
<evidence type="ECO:0000313" key="4">
    <source>
        <dbReference type="Proteomes" id="UP000199356"/>
    </source>
</evidence>
<proteinExistence type="predicted"/>
<gene>
    <name evidence="3" type="ORF">SAMN04488047_11265</name>
</gene>
<organism evidence="3 4">
    <name type="scientific">Tranquillimonas alkanivorans</name>
    <dbReference type="NCBI Taxonomy" id="441119"/>
    <lineage>
        <taxon>Bacteria</taxon>
        <taxon>Pseudomonadati</taxon>
        <taxon>Pseudomonadota</taxon>
        <taxon>Alphaproteobacteria</taxon>
        <taxon>Rhodobacterales</taxon>
        <taxon>Roseobacteraceae</taxon>
        <taxon>Tranquillimonas</taxon>
    </lineage>
</organism>
<feature type="signal peptide" evidence="1">
    <location>
        <begin position="1"/>
        <end position="26"/>
    </location>
</feature>
<evidence type="ECO:0000259" key="2">
    <source>
        <dbReference type="Pfam" id="PF21112"/>
    </source>
</evidence>
<feature type="chain" id="PRO_5011745324" description="CsgH-like domain-containing protein" evidence="1">
    <location>
        <begin position="27"/>
        <end position="138"/>
    </location>
</feature>
<dbReference type="EMBL" id="FOXA01000012">
    <property type="protein sequence ID" value="SFP75989.1"/>
    <property type="molecule type" value="Genomic_DNA"/>
</dbReference>
<dbReference type="RefSeq" id="WP_093423378.1">
    <property type="nucleotide sequence ID" value="NZ_FOXA01000012.1"/>
</dbReference>
<feature type="domain" description="CsgH-like" evidence="2">
    <location>
        <begin position="43"/>
        <end position="130"/>
    </location>
</feature>
<dbReference type="InterPro" id="IPR047726">
    <property type="entry name" value="CsgH_dom"/>
</dbReference>
<dbReference type="Gene3D" id="2.60.40.2420">
    <property type="match status" value="1"/>
</dbReference>
<dbReference type="OrthoDB" id="883947at2"/>
<keyword evidence="4" id="KW-1185">Reference proteome</keyword>
<name>A0A1I5SYY9_9RHOB</name>
<dbReference type="PROSITE" id="PS51257">
    <property type="entry name" value="PROKAR_LIPOPROTEIN"/>
    <property type="match status" value="1"/>
</dbReference>
<keyword evidence="1" id="KW-0732">Signal</keyword>
<dbReference type="STRING" id="441119.SAMN04488047_11265"/>
<protein>
    <recommendedName>
        <fullName evidence="2">CsgH-like domain-containing protein</fullName>
    </recommendedName>
</protein>
<sequence>MTRRPSNLPARQAALALLLPATLALAGACAVSAASDGTADGPVRCEIAVADTAGGVRLVGIARADRPVSGTFEMQIEKRRGGGSAVIEQSGTFSAAYGTPDTLSLATLGGQAADYDAELTLKWEGKRTVCRLHDAINL</sequence>
<dbReference type="InterPro" id="IPR053722">
    <property type="entry name" value="Curli_assembly_CsgC/AgfC"/>
</dbReference>
<dbReference type="Proteomes" id="UP000199356">
    <property type="component" value="Unassembled WGS sequence"/>
</dbReference>
<dbReference type="AlphaFoldDB" id="A0A1I5SYY9"/>
<dbReference type="InterPro" id="IPR048632">
    <property type="entry name" value="CsgH-like"/>
</dbReference>
<evidence type="ECO:0000256" key="1">
    <source>
        <dbReference type="SAM" id="SignalP"/>
    </source>
</evidence>
<accession>A0A1I5SYY9</accession>
<dbReference type="Pfam" id="PF21112">
    <property type="entry name" value="CsgH"/>
    <property type="match status" value="1"/>
</dbReference>